<organism evidence="3 4">
    <name type="scientific">Glacieibacterium arshaanense</name>
    <dbReference type="NCBI Taxonomy" id="2511025"/>
    <lineage>
        <taxon>Bacteria</taxon>
        <taxon>Pseudomonadati</taxon>
        <taxon>Pseudomonadota</taxon>
        <taxon>Alphaproteobacteria</taxon>
        <taxon>Sphingomonadales</taxon>
        <taxon>Sphingosinicellaceae</taxon>
        <taxon>Glacieibacterium</taxon>
    </lineage>
</organism>
<comment type="caution">
    <text evidence="3">The sequence shown here is derived from an EMBL/GenBank/DDBJ whole genome shotgun (WGS) entry which is preliminary data.</text>
</comment>
<evidence type="ECO:0000256" key="1">
    <source>
        <dbReference type="SAM" id="MobiDB-lite"/>
    </source>
</evidence>
<keyword evidence="4" id="KW-1185">Reference proteome</keyword>
<gene>
    <name evidence="3" type="ORF">EUV02_03850</name>
</gene>
<evidence type="ECO:0000259" key="2">
    <source>
        <dbReference type="Pfam" id="PF18909"/>
    </source>
</evidence>
<feature type="domain" description="dATP/dGTP diphosphohydrolase N-terminal" evidence="2">
    <location>
        <begin position="50"/>
        <end position="138"/>
    </location>
</feature>
<dbReference type="Proteomes" id="UP000297737">
    <property type="component" value="Unassembled WGS sequence"/>
</dbReference>
<dbReference type="RefSeq" id="WP_135244880.1">
    <property type="nucleotide sequence ID" value="NZ_SIHO01000001.1"/>
</dbReference>
<dbReference type="Pfam" id="PF18909">
    <property type="entry name" value="dGTP_diPhyd_N"/>
    <property type="match status" value="1"/>
</dbReference>
<name>A0A4Y9ER95_9SPHN</name>
<sequence length="165" mass="17680">MDTPSEYSRDASPFGFKFNPDTAPGGKDHRETYAVEASDTNPKDLAGRMKPATFSVVPVAPMFQIGKVMSLGAAKYGAFNYRDKPISESVYLDAFMRHMAAVIDGQDVDPESGQSHVAHMAAGCIILLDAMNVGTLIRDLPRNGMSEKVLLGMAVPGTQVGVINT</sequence>
<evidence type="ECO:0000313" key="4">
    <source>
        <dbReference type="Proteomes" id="UP000297737"/>
    </source>
</evidence>
<dbReference type="EMBL" id="SIHO01000001">
    <property type="protein sequence ID" value="TFU06156.1"/>
    <property type="molecule type" value="Genomic_DNA"/>
</dbReference>
<feature type="region of interest" description="Disordered" evidence="1">
    <location>
        <begin position="1"/>
        <end position="29"/>
    </location>
</feature>
<protein>
    <recommendedName>
        <fullName evidence="2">dATP/dGTP diphosphohydrolase N-terminal domain-containing protein</fullName>
    </recommendedName>
</protein>
<evidence type="ECO:0000313" key="3">
    <source>
        <dbReference type="EMBL" id="TFU06156.1"/>
    </source>
</evidence>
<proteinExistence type="predicted"/>
<accession>A0A4Y9ER95</accession>
<dbReference type="OrthoDB" id="4569478at2"/>
<reference evidence="3 4" key="1">
    <citation type="submission" date="2019-02" db="EMBL/GenBank/DDBJ databases">
        <title>Polymorphobacter sp. isolated from the lake at the Tibet of China.</title>
        <authorList>
            <person name="Li A."/>
        </authorList>
    </citation>
    <scope>NUCLEOTIDE SEQUENCE [LARGE SCALE GENOMIC DNA]</scope>
    <source>
        <strain evidence="3 4">DJ1R-1</strain>
    </source>
</reference>
<dbReference type="InterPro" id="IPR044038">
    <property type="entry name" value="dATP/dGTP_diPOhydrolase_N"/>
</dbReference>
<dbReference type="AlphaFoldDB" id="A0A4Y9ER95"/>